<protein>
    <submittedName>
        <fullName evidence="2">Uncharacterized protein</fullName>
    </submittedName>
</protein>
<dbReference type="HOGENOM" id="CLU_3356257_0_0_9"/>
<dbReference type="AlphaFoldDB" id="A5Z4F5"/>
<dbReference type="EMBL" id="AAVL02000027">
    <property type="protein sequence ID" value="EDM52198.1"/>
    <property type="molecule type" value="Genomic_DNA"/>
</dbReference>
<reference evidence="2 3" key="2">
    <citation type="submission" date="2007-04" db="EMBL/GenBank/DDBJ databases">
        <title>Draft genome sequence of Eubacterium ventriosum (ATCC 27560).</title>
        <authorList>
            <person name="Sudarsanam P."/>
            <person name="Ley R."/>
            <person name="Guruge J."/>
            <person name="Turnbaugh P.J."/>
            <person name="Mahowald M."/>
            <person name="Liep D."/>
            <person name="Gordon J."/>
        </authorList>
    </citation>
    <scope>NUCLEOTIDE SEQUENCE [LARGE SCALE GENOMIC DNA]</scope>
    <source>
        <strain evidence="2 3">ATCC 27560</strain>
    </source>
</reference>
<feature type="transmembrane region" description="Helical" evidence="1">
    <location>
        <begin position="6"/>
        <end position="30"/>
    </location>
</feature>
<comment type="caution">
    <text evidence="2">The sequence shown here is derived from an EMBL/GenBank/DDBJ whole genome shotgun (WGS) entry which is preliminary data.</text>
</comment>
<keyword evidence="1" id="KW-0812">Transmembrane</keyword>
<keyword evidence="1" id="KW-1133">Transmembrane helix</keyword>
<sequence>MKLTVFFFLLLKVVNKFILSLTVTLFYIVIKCAYMS</sequence>
<evidence type="ECO:0000313" key="2">
    <source>
        <dbReference type="EMBL" id="EDM52198.1"/>
    </source>
</evidence>
<evidence type="ECO:0000313" key="3">
    <source>
        <dbReference type="Proteomes" id="UP000006000"/>
    </source>
</evidence>
<organism evidence="2 3">
    <name type="scientific">Eubacterium ventriosum ATCC 27560</name>
    <dbReference type="NCBI Taxonomy" id="411463"/>
    <lineage>
        <taxon>Bacteria</taxon>
        <taxon>Bacillati</taxon>
        <taxon>Bacillota</taxon>
        <taxon>Clostridia</taxon>
        <taxon>Eubacteriales</taxon>
        <taxon>Eubacteriaceae</taxon>
        <taxon>Eubacterium</taxon>
    </lineage>
</organism>
<keyword evidence="1" id="KW-0472">Membrane</keyword>
<proteinExistence type="predicted"/>
<dbReference type="Proteomes" id="UP000006000">
    <property type="component" value="Unassembled WGS sequence"/>
</dbReference>
<name>A5Z4F5_9FIRM</name>
<gene>
    <name evidence="2" type="ORF">EUBVEN_00580</name>
</gene>
<accession>A5Z4F5</accession>
<evidence type="ECO:0000256" key="1">
    <source>
        <dbReference type="SAM" id="Phobius"/>
    </source>
</evidence>
<reference evidence="2 3" key="1">
    <citation type="submission" date="2007-03" db="EMBL/GenBank/DDBJ databases">
        <authorList>
            <person name="Fulton L."/>
            <person name="Clifton S."/>
            <person name="Fulton B."/>
            <person name="Xu J."/>
            <person name="Minx P."/>
            <person name="Pepin K.H."/>
            <person name="Johnson M."/>
            <person name="Thiruvilangam P."/>
            <person name="Bhonagiri V."/>
            <person name="Nash W.E."/>
            <person name="Mardis E.R."/>
            <person name="Wilson R.K."/>
        </authorList>
    </citation>
    <scope>NUCLEOTIDE SEQUENCE [LARGE SCALE GENOMIC DNA]</scope>
    <source>
        <strain evidence="2 3">ATCC 27560</strain>
    </source>
</reference>